<gene>
    <name evidence="1" type="ORF">BBDCAPAO_00014</name>
</gene>
<name>A0A7G9YZZ3_9EURY</name>
<evidence type="ECO:0000313" key="1">
    <source>
        <dbReference type="EMBL" id="QNO53577.1"/>
    </source>
</evidence>
<protein>
    <recommendedName>
        <fullName evidence="2">DUF3821 domain-containing protein</fullName>
    </recommendedName>
</protein>
<organism evidence="1">
    <name type="scientific">Candidatus Methanophagaceae archaeon ANME-1 ERB6</name>
    <dbReference type="NCBI Taxonomy" id="2759912"/>
    <lineage>
        <taxon>Archaea</taxon>
        <taxon>Methanobacteriati</taxon>
        <taxon>Methanobacteriota</taxon>
        <taxon>Stenosarchaea group</taxon>
        <taxon>Methanomicrobia</taxon>
        <taxon>Candidatus Methanophagales</taxon>
        <taxon>Candidatus Methanophagaceae</taxon>
    </lineage>
</organism>
<evidence type="ECO:0008006" key="2">
    <source>
        <dbReference type="Google" id="ProtNLM"/>
    </source>
</evidence>
<accession>A0A7G9YZZ3</accession>
<dbReference type="AlphaFoldDB" id="A0A7G9YZZ3"/>
<dbReference type="EMBL" id="MT631546">
    <property type="protein sequence ID" value="QNO53577.1"/>
    <property type="molecule type" value="Genomic_DNA"/>
</dbReference>
<proteinExistence type="predicted"/>
<reference evidence="1" key="1">
    <citation type="submission" date="2020-06" db="EMBL/GenBank/DDBJ databases">
        <title>Unique genomic features of the anaerobic methanotrophic archaea.</title>
        <authorList>
            <person name="Chadwick G.L."/>
            <person name="Skennerton C.T."/>
            <person name="Laso-Perez R."/>
            <person name="Leu A.O."/>
            <person name="Speth D.R."/>
            <person name="Yu H."/>
            <person name="Morgan-Lang C."/>
            <person name="Hatzenpichler R."/>
            <person name="Goudeau D."/>
            <person name="Malmstrom R."/>
            <person name="Brazelton W.J."/>
            <person name="Woyke T."/>
            <person name="Hallam S.J."/>
            <person name="Tyson G.W."/>
            <person name="Wegener G."/>
            <person name="Boetius A."/>
            <person name="Orphan V."/>
        </authorList>
    </citation>
    <scope>NUCLEOTIDE SEQUENCE</scope>
</reference>
<sequence>MGKEKGMKRMGAHAMLGIILLSMIPAVVGAQGGYNSVITSEDNVMLLGQELRFEGADLSNIIKGSQDDKDIRWFALRTPGSNTTGFDSRILPGRGIYYVDTNRNGVWGDNFDTKLYVQESRLEIELRDAEGKAIDATITGANITIDLVTNMDYDDRVNIRVTDFDGTEVSVDDVLLENMSVSELRGFELDTKRLGTGEYLIWLETSGNGDLTQGLDMSSNVVTLRLFRKDWQLQQYLKNKGDDENEW</sequence>